<keyword evidence="5" id="KW-1185">Reference proteome</keyword>
<accession>A0A6J5Y562</accession>
<feature type="region of interest" description="Disordered" evidence="1">
    <location>
        <begin position="1"/>
        <end position="21"/>
    </location>
</feature>
<organism evidence="3 5">
    <name type="scientific">Prunus armeniaca</name>
    <name type="common">Apricot</name>
    <name type="synonym">Armeniaca vulgaris</name>
    <dbReference type="NCBI Taxonomy" id="36596"/>
    <lineage>
        <taxon>Eukaryota</taxon>
        <taxon>Viridiplantae</taxon>
        <taxon>Streptophyta</taxon>
        <taxon>Embryophyta</taxon>
        <taxon>Tracheophyta</taxon>
        <taxon>Spermatophyta</taxon>
        <taxon>Magnoliopsida</taxon>
        <taxon>eudicotyledons</taxon>
        <taxon>Gunneridae</taxon>
        <taxon>Pentapetalae</taxon>
        <taxon>rosids</taxon>
        <taxon>fabids</taxon>
        <taxon>Rosales</taxon>
        <taxon>Rosaceae</taxon>
        <taxon>Amygdaloideae</taxon>
        <taxon>Amygdaleae</taxon>
        <taxon>Prunus</taxon>
    </lineage>
</organism>
<evidence type="ECO:0000313" key="3">
    <source>
        <dbReference type="EMBL" id="CAB4319573.1"/>
    </source>
</evidence>
<dbReference type="Proteomes" id="UP000507222">
    <property type="component" value="Unassembled WGS sequence"/>
</dbReference>
<reference evidence="3 4" key="2">
    <citation type="submission" date="2020-05" db="EMBL/GenBank/DDBJ databases">
        <authorList>
            <person name="Campoy J."/>
            <person name="Schneeberger K."/>
            <person name="Spophaly S."/>
        </authorList>
    </citation>
    <scope>NUCLEOTIDE SEQUENCE [LARGE SCALE GENOMIC DNA]</scope>
    <source>
        <strain evidence="3">PruArmRojPasFocal</strain>
    </source>
</reference>
<protein>
    <submittedName>
        <fullName evidence="3">Uncharacterized protein</fullName>
    </submittedName>
</protein>
<dbReference type="Proteomes" id="UP000507245">
    <property type="component" value="Unassembled WGS sequence"/>
</dbReference>
<sequence>MRKKSRGRKRKRRRHSRMRTKRCSNIASEIDEMFGFVQDQTLYLMSFRDMPTLSRKVTLE</sequence>
<proteinExistence type="predicted"/>
<evidence type="ECO:0000313" key="4">
    <source>
        <dbReference type="Proteomes" id="UP000507222"/>
    </source>
</evidence>
<gene>
    <name evidence="2" type="ORF">CURHAP_LOCUS47803</name>
    <name evidence="3" type="ORF">ORAREDHAP_LOCUS47028</name>
</gene>
<dbReference type="EMBL" id="CAEKKB010000008">
    <property type="protein sequence ID" value="CAB4319573.1"/>
    <property type="molecule type" value="Genomic_DNA"/>
</dbReference>
<evidence type="ECO:0000313" key="2">
    <source>
        <dbReference type="EMBL" id="CAB4289256.1"/>
    </source>
</evidence>
<dbReference type="EMBL" id="CAEKDK010000008">
    <property type="protein sequence ID" value="CAB4289256.1"/>
    <property type="molecule type" value="Genomic_DNA"/>
</dbReference>
<name>A0A6J5Y562_PRUAR</name>
<reference evidence="5" key="1">
    <citation type="journal article" date="2020" name="Genome Biol.">
        <title>Gamete binning: chromosome-level and haplotype-resolved genome assembly enabled by high-throughput single-cell sequencing of gamete genomes.</title>
        <authorList>
            <person name="Campoy J.A."/>
            <person name="Sun H."/>
            <person name="Goel M."/>
            <person name="Jiao W.-B."/>
            <person name="Folz-Donahue K."/>
            <person name="Wang N."/>
            <person name="Rubio M."/>
            <person name="Liu C."/>
            <person name="Kukat C."/>
            <person name="Ruiz D."/>
            <person name="Huettel B."/>
            <person name="Schneeberger K."/>
        </authorList>
    </citation>
    <scope>NUCLEOTIDE SEQUENCE [LARGE SCALE GENOMIC DNA]</scope>
    <source>
        <strain evidence="5">cv. Rojo Pasion</strain>
    </source>
</reference>
<evidence type="ECO:0000256" key="1">
    <source>
        <dbReference type="SAM" id="MobiDB-lite"/>
    </source>
</evidence>
<dbReference type="AlphaFoldDB" id="A0A6J5Y562"/>
<evidence type="ECO:0000313" key="5">
    <source>
        <dbReference type="Proteomes" id="UP000507245"/>
    </source>
</evidence>